<keyword evidence="1" id="KW-0479">Metal-binding</keyword>
<name>A0A9E4ZDL3_9EURY</name>
<dbReference type="PROSITE" id="PS51188">
    <property type="entry name" value="ZF_CR"/>
    <property type="match status" value="1"/>
</dbReference>
<dbReference type="InterPro" id="IPR003029">
    <property type="entry name" value="S1_domain"/>
</dbReference>
<dbReference type="InterPro" id="IPR012340">
    <property type="entry name" value="NA-bd_OB-fold"/>
</dbReference>
<dbReference type="SUPFAM" id="SSF50249">
    <property type="entry name" value="Nucleic acid-binding proteins"/>
    <property type="match status" value="2"/>
</dbReference>
<reference evidence="4" key="2">
    <citation type="submission" date="2021-04" db="EMBL/GenBank/DDBJ databases">
        <authorList>
            <person name="Dong X."/>
        </authorList>
    </citation>
    <scope>NUCLEOTIDE SEQUENCE</scope>
    <source>
        <strain evidence="4">LLY</strain>
    </source>
</reference>
<dbReference type="PANTHER" id="PTHR30255:SF2">
    <property type="entry name" value="SINGLE-STRANDED-DNA-SPECIFIC EXONUCLEASE RECJ"/>
    <property type="match status" value="1"/>
</dbReference>
<keyword evidence="1" id="KW-0863">Zinc-finger</keyword>
<dbReference type="AlphaFoldDB" id="A0A9E4ZDL3"/>
<dbReference type="GO" id="GO:0004527">
    <property type="term" value="F:exonuclease activity"/>
    <property type="evidence" value="ECO:0007669"/>
    <property type="project" value="UniProtKB-KW"/>
</dbReference>
<dbReference type="Gene3D" id="2.10.230.10">
    <property type="entry name" value="Heat shock protein DnaJ, cysteine-rich domain"/>
    <property type="match status" value="1"/>
</dbReference>
<dbReference type="CDD" id="cd04487">
    <property type="entry name" value="RecJ_OBF2_like"/>
    <property type="match status" value="1"/>
</dbReference>
<dbReference type="Gene3D" id="2.40.50.1010">
    <property type="match status" value="1"/>
</dbReference>
<dbReference type="Pfam" id="PF00684">
    <property type="entry name" value="DnaJ_CXXCXGXG"/>
    <property type="match status" value="1"/>
</dbReference>
<keyword evidence="1" id="KW-0862">Zinc</keyword>
<dbReference type="SUPFAM" id="SSF64182">
    <property type="entry name" value="DHH phosphoesterases"/>
    <property type="match status" value="1"/>
</dbReference>
<dbReference type="Gene3D" id="3.90.1640.30">
    <property type="match status" value="1"/>
</dbReference>
<dbReference type="SUPFAM" id="SSF57938">
    <property type="entry name" value="DnaJ/Hsp40 cysteine-rich domain"/>
    <property type="match status" value="1"/>
</dbReference>
<dbReference type="Proteomes" id="UP001056766">
    <property type="component" value="Unassembled WGS sequence"/>
</dbReference>
<dbReference type="CDD" id="cd04473">
    <property type="entry name" value="S1_RecJ_like"/>
    <property type="match status" value="1"/>
</dbReference>
<dbReference type="GO" id="GO:0051082">
    <property type="term" value="F:unfolded protein binding"/>
    <property type="evidence" value="ECO:0007669"/>
    <property type="project" value="InterPro"/>
</dbReference>
<reference evidence="4" key="1">
    <citation type="journal article" date="2021" name="mSystems">
        <title>Bacteria and Archaea Synergistically Convert Glycine Betaine to Biogenic Methane in the Formosa Cold Seep of the South China Sea.</title>
        <authorList>
            <person name="Li L."/>
            <person name="Zhang W."/>
            <person name="Zhang S."/>
            <person name="Song L."/>
            <person name="Sun Q."/>
            <person name="Zhang H."/>
            <person name="Xiang H."/>
            <person name="Dong X."/>
        </authorList>
    </citation>
    <scope>NUCLEOTIDE SEQUENCE</scope>
    <source>
        <strain evidence="4">LLY</strain>
    </source>
</reference>
<feature type="zinc finger region" description="CR-type" evidence="1">
    <location>
        <begin position="1"/>
        <end position="80"/>
    </location>
</feature>
<protein>
    <submittedName>
        <fullName evidence="4">DHH family phosphoesterase</fullName>
    </submittedName>
</protein>
<dbReference type="Pfam" id="PF01336">
    <property type="entry name" value="tRNA_anti-codon"/>
    <property type="match status" value="1"/>
</dbReference>
<dbReference type="InterPro" id="IPR004365">
    <property type="entry name" value="NA-bd_OB_tRNA"/>
</dbReference>
<dbReference type="GO" id="GO:0031072">
    <property type="term" value="F:heat shock protein binding"/>
    <property type="evidence" value="ECO:0007669"/>
    <property type="project" value="InterPro"/>
</dbReference>
<evidence type="ECO:0000259" key="2">
    <source>
        <dbReference type="PROSITE" id="PS50126"/>
    </source>
</evidence>
<dbReference type="PANTHER" id="PTHR30255">
    <property type="entry name" value="SINGLE-STRANDED-DNA-SPECIFIC EXONUCLEASE RECJ"/>
    <property type="match status" value="1"/>
</dbReference>
<dbReference type="PROSITE" id="PS50126">
    <property type="entry name" value="S1"/>
    <property type="match status" value="1"/>
</dbReference>
<dbReference type="InterPro" id="IPR051673">
    <property type="entry name" value="SSDNA_exonuclease_RecJ"/>
</dbReference>
<evidence type="ECO:0000259" key="3">
    <source>
        <dbReference type="PROSITE" id="PS51188"/>
    </source>
</evidence>
<gene>
    <name evidence="4" type="ORF">KDK67_04765</name>
</gene>
<dbReference type="Gene3D" id="2.40.50.140">
    <property type="entry name" value="Nucleic acid-binding proteins"/>
    <property type="match status" value="1"/>
</dbReference>
<comment type="caution">
    <text evidence="4">The sequence shown here is derived from an EMBL/GenBank/DDBJ whole genome shotgun (WGS) entry which is preliminary data.</text>
</comment>
<dbReference type="GO" id="GO:0008270">
    <property type="term" value="F:zinc ion binding"/>
    <property type="evidence" value="ECO:0007669"/>
    <property type="project" value="UniProtKB-KW"/>
</dbReference>
<proteinExistence type="predicted"/>
<dbReference type="EMBL" id="JAGSOI010000013">
    <property type="protein sequence ID" value="MCM1986316.1"/>
    <property type="molecule type" value="Genomic_DNA"/>
</dbReference>
<evidence type="ECO:0000313" key="5">
    <source>
        <dbReference type="Proteomes" id="UP001056766"/>
    </source>
</evidence>
<accession>A0A9E4ZDL3</accession>
<dbReference type="InterPro" id="IPR001667">
    <property type="entry name" value="DDH_dom"/>
</dbReference>
<dbReference type="InterPro" id="IPR001305">
    <property type="entry name" value="HSP_DnaJ_Cys-rich_dom"/>
</dbReference>
<dbReference type="SMART" id="SM00316">
    <property type="entry name" value="S1"/>
    <property type="match status" value="1"/>
</dbReference>
<dbReference type="Pfam" id="PF01368">
    <property type="entry name" value="DHH"/>
    <property type="match status" value="1"/>
</dbReference>
<dbReference type="GO" id="GO:0003676">
    <property type="term" value="F:nucleic acid binding"/>
    <property type="evidence" value="ECO:0007669"/>
    <property type="project" value="InterPro"/>
</dbReference>
<evidence type="ECO:0000256" key="1">
    <source>
        <dbReference type="PROSITE-ProRule" id="PRU00546"/>
    </source>
</evidence>
<organism evidence="4 5">
    <name type="scientific">Methanococcoides seepicolus</name>
    <dbReference type="NCBI Taxonomy" id="2828780"/>
    <lineage>
        <taxon>Archaea</taxon>
        <taxon>Methanobacteriati</taxon>
        <taxon>Methanobacteriota</taxon>
        <taxon>Stenosarchaea group</taxon>
        <taxon>Methanomicrobia</taxon>
        <taxon>Methanosarcinales</taxon>
        <taxon>Methanosarcinaceae</taxon>
        <taxon>Methanococcoides</taxon>
    </lineage>
</organism>
<dbReference type="InterPro" id="IPR036410">
    <property type="entry name" value="HSP_DnaJ_Cys-rich_dom_sf"/>
</dbReference>
<keyword evidence="5" id="KW-1185">Reference proteome</keyword>
<dbReference type="CDD" id="cd10719">
    <property type="entry name" value="DnaJ_zf"/>
    <property type="match status" value="1"/>
</dbReference>
<dbReference type="RefSeq" id="WP_250867699.1">
    <property type="nucleotide sequence ID" value="NZ_JAGSOI010000013.1"/>
</dbReference>
<feature type="domain" description="S1 motif" evidence="2">
    <location>
        <begin position="121"/>
        <end position="181"/>
    </location>
</feature>
<dbReference type="InterPro" id="IPR038763">
    <property type="entry name" value="DHH_sf"/>
</dbReference>
<feature type="domain" description="CR-type" evidence="3">
    <location>
        <begin position="1"/>
        <end position="80"/>
    </location>
</feature>
<evidence type="ECO:0000313" key="4">
    <source>
        <dbReference type="EMBL" id="MCM1986316.1"/>
    </source>
</evidence>
<sequence>MRDECNECGGKGYEVLSTEKCSECKGSGKIKSVNLMDLSQKDVKNFLNEGSVCSKCGGSGEIEVRKQCPACNGKGASYRCDVCDKPIDGPIDGKETCISCGKIEIVHVLDNSCNQDELEVGKMYLAKVNNHADFGVFVDLNSNLRGLIHSSNLNIKLEEKAPVIVQVKEIRRDGKMDLIPRVIKDYQIVEVEKSISIRRSTELGSFTGKLVKIEGEVIQVKQTAGPTIFTISDEDGLISCAAFESAGTRAYPEIDADMIITATGEVTSRGDRLQLEVRSMKHLTGEKEVAVKKRIDEVIDQRAEPSDIEFLVESEILEKLRPAMRKVAKEIKRAIIRSKPILLRHHADADGMTAAVAIEKAILPMIREVNGPDAEYHYYKRAPSKAPFYELPDVTKDISFALEDAARHGQKLPLVVMVDNGSTEEDVPAMRQAQVYGIDMVVVDHHHPDEIVDQYLLGHVNPAHVGGDFGMTAGMLATEVARMINPDVTDVIKHLPAIAAVGDRSEAPEAEVYKQLVADRYSLQDLKEMALALDFEAYWLKFASGRGIVDDLMDLGDHTRHNNIVKLLCEQANAMISEQLDACMPNVKSEDLPNTAVLNVLDVENYAHKFTFPAPGKTSGEVHDRMCQKLEGRPVITIGYGPDFAVIRSKGVLMNIPQMVRELHEEIVGAGVNGGGHLVVGSIKFVEGMRTEVLSKLVEKIGSVGVE</sequence>